<evidence type="ECO:0000259" key="1">
    <source>
        <dbReference type="PROSITE" id="PS50086"/>
    </source>
</evidence>
<dbReference type="Pfam" id="PF00566">
    <property type="entry name" value="RabGAP-TBC"/>
    <property type="match status" value="1"/>
</dbReference>
<dbReference type="PANTHER" id="PTHR47219">
    <property type="entry name" value="RAB GTPASE-ACTIVATING PROTEIN 1-LIKE"/>
    <property type="match status" value="1"/>
</dbReference>
<dbReference type="PANTHER" id="PTHR47219:SF9">
    <property type="entry name" value="GTPASE ACTIVATING PROTEIN AND CENTROSOME-ASSOCIATED, ISOFORM B"/>
    <property type="match status" value="1"/>
</dbReference>
<protein>
    <submittedName>
        <fullName evidence="2">RabGAP/TBC domain-containing protein, putative</fullName>
    </submittedName>
</protein>
<accession>S6C920</accession>
<dbReference type="SUPFAM" id="SSF47923">
    <property type="entry name" value="Ypt/Rab-GAP domain of gyp1p"/>
    <property type="match status" value="1"/>
</dbReference>
<sequence>MDDQSGEGTQHKFVDRLRSGLFTLSKRMIQRNLSRIQSNNPAESVTPRQTYDNYGFSLNDNVFARGIIAYEDEFNEKRERRLKRWENMKSKNEWTTSTNPFALKVLIRKGIPDEYRAKMWFQLSGADQLGAQISDLYPRLVSQPLAPEIAQQIEMDIYRTFPTHRNYKRHSAGTQSLKNVLTFCQFCSFGWLHSEFQFPCCDIPWNHGRGVGILDIGTND</sequence>
<dbReference type="GO" id="GO:0005096">
    <property type="term" value="F:GTPase activator activity"/>
    <property type="evidence" value="ECO:0007669"/>
    <property type="project" value="TreeGrafter"/>
</dbReference>
<dbReference type="Gene3D" id="1.10.8.270">
    <property type="entry name" value="putative rabgap domain of human tbc1 domain family member 14 like domains"/>
    <property type="match status" value="1"/>
</dbReference>
<dbReference type="InterPro" id="IPR035969">
    <property type="entry name" value="Rab-GAP_TBC_sf"/>
</dbReference>
<dbReference type="Gene3D" id="1.10.10.750">
    <property type="entry name" value="Ypt/Rab-GAP domain of gyp1p, domain 1"/>
    <property type="match status" value="1"/>
</dbReference>
<organism evidence="2">
    <name type="scientific">Babesia bovis</name>
    <dbReference type="NCBI Taxonomy" id="5865"/>
    <lineage>
        <taxon>Eukaryota</taxon>
        <taxon>Sar</taxon>
        <taxon>Alveolata</taxon>
        <taxon>Apicomplexa</taxon>
        <taxon>Aconoidasida</taxon>
        <taxon>Piroplasmida</taxon>
        <taxon>Babesiidae</taxon>
        <taxon>Babesia</taxon>
    </lineage>
</organism>
<dbReference type="InterPro" id="IPR050302">
    <property type="entry name" value="Rab_GAP_TBC_domain"/>
</dbReference>
<gene>
    <name evidence="2" type="primary">BBOV_IV005540</name>
</gene>
<dbReference type="VEuPathDB" id="PiroplasmaDB:BBOV_IV005540"/>
<dbReference type="EMBL" id="AK441366">
    <property type="protein sequence ID" value="BAN65160.1"/>
    <property type="molecule type" value="mRNA"/>
</dbReference>
<name>S6C920_BABBO</name>
<dbReference type="PROSITE" id="PS50086">
    <property type="entry name" value="TBC_RABGAP"/>
    <property type="match status" value="1"/>
</dbReference>
<dbReference type="InterPro" id="IPR000195">
    <property type="entry name" value="Rab-GAP-TBC_dom"/>
</dbReference>
<reference evidence="2" key="1">
    <citation type="journal article" date="2014" name="BMC Genomics">
        <title>The Babesia bovis gene and promoter model: an update from full-length EST analysis.</title>
        <authorList>
            <person name="Yamagishi J."/>
            <person name="Wakaguri H."/>
            <person name="Yokoyama N."/>
            <person name="Yamashita R."/>
            <person name="Suzuki Y."/>
            <person name="Xuan X."/>
            <person name="Igarashi I."/>
        </authorList>
    </citation>
    <scope>NUCLEOTIDE SEQUENCE</scope>
    <source>
        <strain evidence="2">Texas</strain>
    </source>
</reference>
<dbReference type="GO" id="GO:0031267">
    <property type="term" value="F:small GTPase binding"/>
    <property type="evidence" value="ECO:0007669"/>
    <property type="project" value="TreeGrafter"/>
</dbReference>
<dbReference type="AlphaFoldDB" id="S6C920"/>
<evidence type="ECO:0000313" key="2">
    <source>
        <dbReference type="EMBL" id="BAN65160.1"/>
    </source>
</evidence>
<feature type="domain" description="Rab-GAP TBC" evidence="1">
    <location>
        <begin position="110"/>
        <end position="220"/>
    </location>
</feature>
<proteinExistence type="evidence at transcript level"/>